<evidence type="ECO:0000313" key="2">
    <source>
        <dbReference type="EMBL" id="KAJ8341085.1"/>
    </source>
</evidence>
<accession>A0A9Q1IHU4</accession>
<comment type="caution">
    <text evidence="2">The sequence shown here is derived from an EMBL/GenBank/DDBJ whole genome shotgun (WGS) entry which is preliminary data.</text>
</comment>
<keyword evidence="3" id="KW-1185">Reference proteome</keyword>
<name>A0A9Q1IHU4_SYNKA</name>
<dbReference type="AlphaFoldDB" id="A0A9Q1IHU4"/>
<organism evidence="2 3">
    <name type="scientific">Synaphobranchus kaupii</name>
    <name type="common">Kaup's arrowtooth eel</name>
    <dbReference type="NCBI Taxonomy" id="118154"/>
    <lineage>
        <taxon>Eukaryota</taxon>
        <taxon>Metazoa</taxon>
        <taxon>Chordata</taxon>
        <taxon>Craniata</taxon>
        <taxon>Vertebrata</taxon>
        <taxon>Euteleostomi</taxon>
        <taxon>Actinopterygii</taxon>
        <taxon>Neopterygii</taxon>
        <taxon>Teleostei</taxon>
        <taxon>Anguilliformes</taxon>
        <taxon>Synaphobranchidae</taxon>
        <taxon>Synaphobranchus</taxon>
    </lineage>
</organism>
<sequence length="132" mass="14231">MLPLFQGGRKNLWQVGEVEEGVGVFVGGVETQKHISGSPNQPMRRLRDTYSGFGGRDEGCFWVVQASVPPPWLGVSGRMDTRLVPPPPPSGERRPQEEKPDLQCSGGAENAEHAVPLAVGSPRSIQFAPCPT</sequence>
<evidence type="ECO:0000313" key="3">
    <source>
        <dbReference type="Proteomes" id="UP001152622"/>
    </source>
</evidence>
<proteinExistence type="predicted"/>
<evidence type="ECO:0000256" key="1">
    <source>
        <dbReference type="SAM" id="MobiDB-lite"/>
    </source>
</evidence>
<dbReference type="Proteomes" id="UP001152622">
    <property type="component" value="Chromosome 15"/>
</dbReference>
<dbReference type="EMBL" id="JAINUF010000015">
    <property type="protein sequence ID" value="KAJ8341085.1"/>
    <property type="molecule type" value="Genomic_DNA"/>
</dbReference>
<feature type="region of interest" description="Disordered" evidence="1">
    <location>
        <begin position="77"/>
        <end position="118"/>
    </location>
</feature>
<reference evidence="2" key="1">
    <citation type="journal article" date="2023" name="Science">
        <title>Genome structures resolve the early diversification of teleost fishes.</title>
        <authorList>
            <person name="Parey E."/>
            <person name="Louis A."/>
            <person name="Montfort J."/>
            <person name="Bouchez O."/>
            <person name="Roques C."/>
            <person name="Iampietro C."/>
            <person name="Lluch J."/>
            <person name="Castinel A."/>
            <person name="Donnadieu C."/>
            <person name="Desvignes T."/>
            <person name="Floi Bucao C."/>
            <person name="Jouanno E."/>
            <person name="Wen M."/>
            <person name="Mejri S."/>
            <person name="Dirks R."/>
            <person name="Jansen H."/>
            <person name="Henkel C."/>
            <person name="Chen W.J."/>
            <person name="Zahm M."/>
            <person name="Cabau C."/>
            <person name="Klopp C."/>
            <person name="Thompson A.W."/>
            <person name="Robinson-Rechavi M."/>
            <person name="Braasch I."/>
            <person name="Lecointre G."/>
            <person name="Bobe J."/>
            <person name="Postlethwait J.H."/>
            <person name="Berthelot C."/>
            <person name="Roest Crollius H."/>
            <person name="Guiguen Y."/>
        </authorList>
    </citation>
    <scope>NUCLEOTIDE SEQUENCE</scope>
    <source>
        <strain evidence="2">WJC10195</strain>
    </source>
</reference>
<protein>
    <submittedName>
        <fullName evidence="2">Uncharacterized protein</fullName>
    </submittedName>
</protein>
<gene>
    <name evidence="2" type="ORF">SKAU_G00333760</name>
</gene>
<feature type="compositionally biased region" description="Basic and acidic residues" evidence="1">
    <location>
        <begin position="91"/>
        <end position="101"/>
    </location>
</feature>